<organism evidence="1 2">
    <name type="scientific">Ramlibacter pinisoli</name>
    <dbReference type="NCBI Taxonomy" id="2682844"/>
    <lineage>
        <taxon>Bacteria</taxon>
        <taxon>Pseudomonadati</taxon>
        <taxon>Pseudomonadota</taxon>
        <taxon>Betaproteobacteria</taxon>
        <taxon>Burkholderiales</taxon>
        <taxon>Comamonadaceae</taxon>
        <taxon>Ramlibacter</taxon>
    </lineage>
</organism>
<reference evidence="1 2" key="1">
    <citation type="submission" date="2019-12" db="EMBL/GenBank/DDBJ databases">
        <authorList>
            <person name="Huq M.A."/>
        </authorList>
    </citation>
    <scope>NUCLEOTIDE SEQUENCE [LARGE SCALE GENOMIC DNA]</scope>
    <source>
        <strain evidence="1 2">MAH-25</strain>
    </source>
</reference>
<comment type="caution">
    <text evidence="1">The sequence shown here is derived from an EMBL/GenBank/DDBJ whole genome shotgun (WGS) entry which is preliminary data.</text>
</comment>
<gene>
    <name evidence="1" type="ORF">GON04_02950</name>
</gene>
<dbReference type="Pfam" id="PF11925">
    <property type="entry name" value="DUF3443"/>
    <property type="match status" value="1"/>
</dbReference>
<evidence type="ECO:0000313" key="2">
    <source>
        <dbReference type="Proteomes" id="UP000469385"/>
    </source>
</evidence>
<dbReference type="EMBL" id="WSEL01000003">
    <property type="protein sequence ID" value="MVQ28393.1"/>
    <property type="molecule type" value="Genomic_DNA"/>
</dbReference>
<proteinExistence type="predicted"/>
<protein>
    <submittedName>
        <fullName evidence="1">DUF3443 family protein</fullName>
    </submittedName>
</protein>
<name>A0A6N8IRA4_9BURK</name>
<dbReference type="PROSITE" id="PS51257">
    <property type="entry name" value="PROKAR_LIPOPROTEIN"/>
    <property type="match status" value="1"/>
</dbReference>
<keyword evidence="2" id="KW-1185">Reference proteome</keyword>
<dbReference type="InterPro" id="IPR021847">
    <property type="entry name" value="DUF3443"/>
</dbReference>
<sequence length="430" mass="43307">MKALHALRRPTVGWAFRCWLAVLLVAALTACGGGGGGDGGTPTVDGGTSAATASTFPTLPTVAIPAPAPNVLQVVLDRGPQGSAFNTPFVSVTLCVPGTEVCQTLDHIVLDTASHGLRVIASALRPELALPAVTVAATAGAAPLPAAECMPFASGYAWGSLRKADLAMAGERAAGMTIQVIGDRSAPYATVPAACTRNGRNLAGLLDANGILGVGPQKLDCGAACATSASPSVYFACGTGGCTSTRMTLEAQVANPVPSLPVNNNGLMVVLPQVPIGGTGPTVGAVVFGVGTQANNQIGTATVIGLDPQGFFTTQYKGVAYAAFLDTGSNGIYFPDAQLATCGGLYCPILPAPRSATITSALGASAAIDFLVDSPFWLIPEAAAAHLGGSDGAPLSLLFNWGLPFFFGRAVHLAIQDATTPAGRGPYWAF</sequence>
<dbReference type="Proteomes" id="UP000469385">
    <property type="component" value="Unassembled WGS sequence"/>
</dbReference>
<accession>A0A6N8IRA4</accession>
<dbReference type="AlphaFoldDB" id="A0A6N8IRA4"/>
<evidence type="ECO:0000313" key="1">
    <source>
        <dbReference type="EMBL" id="MVQ28393.1"/>
    </source>
</evidence>